<dbReference type="CDD" id="cd07436">
    <property type="entry name" value="PHP_PolX"/>
    <property type="match status" value="1"/>
</dbReference>
<dbReference type="RefSeq" id="WP_031564236.1">
    <property type="nucleotide sequence ID" value="NZ_CAAAIS010000001.1"/>
</dbReference>
<dbReference type="InterPro" id="IPR047967">
    <property type="entry name" value="PolX_PHP"/>
</dbReference>
<evidence type="ECO:0000313" key="5">
    <source>
        <dbReference type="EMBL" id="STY30269.1"/>
    </source>
</evidence>
<evidence type="ECO:0000313" key="6">
    <source>
        <dbReference type="Proteomes" id="UP000255297"/>
    </source>
</evidence>
<dbReference type="GO" id="GO:0005829">
    <property type="term" value="C:cytosol"/>
    <property type="evidence" value="ECO:0007669"/>
    <property type="project" value="TreeGrafter"/>
</dbReference>
<dbReference type="InterPro" id="IPR003141">
    <property type="entry name" value="Pol/His_phosphatase_N"/>
</dbReference>
<dbReference type="PANTHER" id="PTHR36928">
    <property type="entry name" value="PHOSPHATASE YCDX-RELATED"/>
    <property type="match status" value="1"/>
</dbReference>
<dbReference type="GO" id="GO:0003677">
    <property type="term" value="F:DNA binding"/>
    <property type="evidence" value="ECO:0007669"/>
    <property type="project" value="InterPro"/>
</dbReference>
<dbReference type="Proteomes" id="UP000255297">
    <property type="component" value="Unassembled WGS sequence"/>
</dbReference>
<evidence type="ECO:0000259" key="4">
    <source>
        <dbReference type="SMART" id="SM00483"/>
    </source>
</evidence>
<protein>
    <submittedName>
        <fullName evidence="5">DNA polymerase/3'-5' exonuclease PolX</fullName>
    </submittedName>
</protein>
<dbReference type="InterPro" id="IPR010996">
    <property type="entry name" value="HHH_MUS81"/>
</dbReference>
<dbReference type="Gene3D" id="3.30.460.10">
    <property type="entry name" value="Beta Polymerase, domain 2"/>
    <property type="match status" value="1"/>
</dbReference>
<evidence type="ECO:0000259" key="3">
    <source>
        <dbReference type="SMART" id="SM00481"/>
    </source>
</evidence>
<dbReference type="Gene3D" id="1.10.150.20">
    <property type="entry name" value="5' to 3' exonuclease, C-terminal subdomain"/>
    <property type="match status" value="1"/>
</dbReference>
<dbReference type="AlphaFoldDB" id="A0A378LWF0"/>
<feature type="domain" description="DNA-directed DNA polymerase X" evidence="4">
    <location>
        <begin position="1"/>
        <end position="312"/>
    </location>
</feature>
<keyword evidence="5" id="KW-0269">Exonuclease</keyword>
<dbReference type="Gene3D" id="3.20.20.140">
    <property type="entry name" value="Metal-dependent hydrolases"/>
    <property type="match status" value="1"/>
</dbReference>
<dbReference type="InterPro" id="IPR037160">
    <property type="entry name" value="DNA_Pol_thumb_sf"/>
</dbReference>
<dbReference type="InterPro" id="IPR027421">
    <property type="entry name" value="DNA_pol_lamdba_lyase_dom_sf"/>
</dbReference>
<dbReference type="InterPro" id="IPR050243">
    <property type="entry name" value="PHP_phosphatase"/>
</dbReference>
<dbReference type="Gene3D" id="1.10.150.110">
    <property type="entry name" value="DNA polymerase beta, N-terminal domain-like"/>
    <property type="match status" value="1"/>
</dbReference>
<keyword evidence="5" id="KW-0540">Nuclease</keyword>
<feature type="domain" description="Polymerase/histidinol phosphatase N-terminal" evidence="3">
    <location>
        <begin position="336"/>
        <end position="415"/>
    </location>
</feature>
<dbReference type="Pfam" id="PF14716">
    <property type="entry name" value="HHH_8"/>
    <property type="match status" value="1"/>
</dbReference>
<dbReference type="InterPro" id="IPR016195">
    <property type="entry name" value="Pol/histidinol_Pase-like"/>
</dbReference>
<keyword evidence="2" id="KW-0548">Nucleotidyltransferase</keyword>
<dbReference type="Pfam" id="PF02811">
    <property type="entry name" value="PHP"/>
    <property type="match status" value="1"/>
</dbReference>
<gene>
    <name evidence="5" type="primary">polX</name>
    <name evidence="5" type="ORF">NCTC11532_02323</name>
</gene>
<dbReference type="OrthoDB" id="9808747at2"/>
<proteinExistence type="predicted"/>
<dbReference type="InterPro" id="IPR043519">
    <property type="entry name" value="NT_sf"/>
</dbReference>
<evidence type="ECO:0000256" key="1">
    <source>
        <dbReference type="ARBA" id="ARBA00022679"/>
    </source>
</evidence>
<dbReference type="InterPro" id="IPR004013">
    <property type="entry name" value="PHP_dom"/>
</dbReference>
<dbReference type="GO" id="GO:0004527">
    <property type="term" value="F:exonuclease activity"/>
    <property type="evidence" value="ECO:0007669"/>
    <property type="project" value="UniProtKB-KW"/>
</dbReference>
<dbReference type="Gene3D" id="3.30.210.10">
    <property type="entry name" value="DNA polymerase, thumb domain"/>
    <property type="match status" value="1"/>
</dbReference>
<dbReference type="PANTHER" id="PTHR36928:SF1">
    <property type="entry name" value="PHOSPHATASE YCDX-RELATED"/>
    <property type="match status" value="1"/>
</dbReference>
<dbReference type="SUPFAM" id="SSF81301">
    <property type="entry name" value="Nucleotidyltransferase"/>
    <property type="match status" value="1"/>
</dbReference>
<dbReference type="GO" id="GO:0008270">
    <property type="term" value="F:zinc ion binding"/>
    <property type="evidence" value="ECO:0007669"/>
    <property type="project" value="TreeGrafter"/>
</dbReference>
<accession>A0A378LWF0</accession>
<dbReference type="GO" id="GO:0003887">
    <property type="term" value="F:DNA-directed DNA polymerase activity"/>
    <property type="evidence" value="ECO:0007669"/>
    <property type="project" value="InterPro"/>
</dbReference>
<keyword evidence="6" id="KW-1185">Reference proteome</keyword>
<dbReference type="FunFam" id="3.20.20.140:FF:000047">
    <property type="entry name" value="PHP domain-containing protein"/>
    <property type="match status" value="1"/>
</dbReference>
<dbReference type="InterPro" id="IPR022311">
    <property type="entry name" value="PolX-like"/>
</dbReference>
<dbReference type="SMART" id="SM00483">
    <property type="entry name" value="POLXc"/>
    <property type="match status" value="1"/>
</dbReference>
<dbReference type="InterPro" id="IPR002054">
    <property type="entry name" value="DNA-dir_DNA_pol_X"/>
</dbReference>
<organism evidence="5 6">
    <name type="scientific">Legionella wadsworthii</name>
    <dbReference type="NCBI Taxonomy" id="28088"/>
    <lineage>
        <taxon>Bacteria</taxon>
        <taxon>Pseudomonadati</taxon>
        <taxon>Pseudomonadota</taxon>
        <taxon>Gammaproteobacteria</taxon>
        <taxon>Legionellales</taxon>
        <taxon>Legionellaceae</taxon>
        <taxon>Legionella</taxon>
    </lineage>
</organism>
<evidence type="ECO:0000256" key="2">
    <source>
        <dbReference type="ARBA" id="ARBA00022695"/>
    </source>
</evidence>
<dbReference type="STRING" id="1122170.GCA_000701265_00163"/>
<name>A0A378LWF0_9GAMM</name>
<dbReference type="SMART" id="SM00481">
    <property type="entry name" value="POLIIIAc"/>
    <property type="match status" value="1"/>
</dbReference>
<dbReference type="InterPro" id="IPR029398">
    <property type="entry name" value="PolB_thumb"/>
</dbReference>
<dbReference type="SUPFAM" id="SSF47802">
    <property type="entry name" value="DNA polymerase beta, N-terminal domain-like"/>
    <property type="match status" value="1"/>
</dbReference>
<dbReference type="GO" id="GO:0042578">
    <property type="term" value="F:phosphoric ester hydrolase activity"/>
    <property type="evidence" value="ECO:0007669"/>
    <property type="project" value="TreeGrafter"/>
</dbReference>
<dbReference type="SUPFAM" id="SSF89550">
    <property type="entry name" value="PHP domain-like"/>
    <property type="match status" value="1"/>
</dbReference>
<reference evidence="5 6" key="1">
    <citation type="submission" date="2018-06" db="EMBL/GenBank/DDBJ databases">
        <authorList>
            <consortium name="Pathogen Informatics"/>
            <person name="Doyle S."/>
        </authorList>
    </citation>
    <scope>NUCLEOTIDE SEQUENCE [LARGE SCALE GENOMIC DNA]</scope>
    <source>
        <strain evidence="5 6">NCTC11532</strain>
    </source>
</reference>
<sequence>MKSNKEIANHLYQFSELLEASGANPYRVRSYRRAAHVVLNLEKPLVTLVQEHFNMTSLPWIGKGIAEVLNKIIHTDEEPILKIHPEKKSISELKAIPGLGEKRIELLNKKYNITTKRELLKALQSNQLNELKWMNKNLIDAIKSKVPVTRAKSFIRLYHAIPIIELLMKHLKELPGVKNIEWAGDLRRKKETFEQIDILIEANQPSKMIQQFINFQEVSDVYFIRSHFISVKLWSGMKVNLHFVSKKSFGSALIHLTGNIIHVQQLEQLALERQYRLTPKGLFRDKNYIAGEQEIDVYQKLGLPFIEPELREGTDEIIQAKKDKLPKLISSNDIKGDLHSHTTETDGTETLEMMAKAAEEMGYEYFAITDHSQNLAITNGLNKRRLLQQIKQIDKLNSKSDRILILKSIEVDILEDGSLDLPNEVLKELDIVVCSIHSKFKLPEQIQTERILRAMDNPYFNILGHATGRLIRSRPPYAIDMEKVLNKAKENGCFIEVNSQPYRLDINDIYCKMAKKKGVKVAISSDAHSIRGLNFIQWGVYQARRGWLEKKDVLNTYPWDTLKKILRRD</sequence>
<dbReference type="Pfam" id="PF14791">
    <property type="entry name" value="DNA_pol_B_thumb"/>
    <property type="match status" value="1"/>
</dbReference>
<dbReference type="EMBL" id="UGPB01000001">
    <property type="protein sequence ID" value="STY30269.1"/>
    <property type="molecule type" value="Genomic_DNA"/>
</dbReference>
<keyword evidence="5" id="KW-0378">Hydrolase</keyword>
<dbReference type="PIRSF" id="PIRSF005047">
    <property type="entry name" value="UCP005047_YshC"/>
    <property type="match status" value="1"/>
</dbReference>
<keyword evidence="1" id="KW-0808">Transferase</keyword>